<protein>
    <submittedName>
        <fullName evidence="1">Uncharacterized protein</fullName>
    </submittedName>
</protein>
<name>A0A7V7PL44_9HYPH</name>
<reference evidence="1 2" key="1">
    <citation type="submission" date="2019-09" db="EMBL/GenBank/DDBJ databases">
        <title>YIM 132180 draft genome.</title>
        <authorList>
            <person name="Zhang K."/>
        </authorList>
    </citation>
    <scope>NUCLEOTIDE SEQUENCE [LARGE SCALE GENOMIC DNA]</scope>
    <source>
        <strain evidence="1 2">YIM 132180</strain>
    </source>
</reference>
<dbReference type="RefSeq" id="WP_150973119.1">
    <property type="nucleotide sequence ID" value="NZ_VZDO01000021.1"/>
</dbReference>
<gene>
    <name evidence="1" type="ORF">F6X38_20680</name>
</gene>
<dbReference type="EMBL" id="VZDO01000021">
    <property type="protein sequence ID" value="KAB0676719.1"/>
    <property type="molecule type" value="Genomic_DNA"/>
</dbReference>
<proteinExistence type="predicted"/>
<evidence type="ECO:0000313" key="2">
    <source>
        <dbReference type="Proteomes" id="UP000432089"/>
    </source>
</evidence>
<dbReference type="AlphaFoldDB" id="A0A7V7PL44"/>
<comment type="caution">
    <text evidence="1">The sequence shown here is derived from an EMBL/GenBank/DDBJ whole genome shotgun (WGS) entry which is preliminary data.</text>
</comment>
<evidence type="ECO:0000313" key="1">
    <source>
        <dbReference type="EMBL" id="KAB0676719.1"/>
    </source>
</evidence>
<accession>A0A7V7PL44</accession>
<organism evidence="1 2">
    <name type="scientific">Plantimonas leprariae</name>
    <dbReference type="NCBI Taxonomy" id="2615207"/>
    <lineage>
        <taxon>Bacteria</taxon>
        <taxon>Pseudomonadati</taxon>
        <taxon>Pseudomonadota</taxon>
        <taxon>Alphaproteobacteria</taxon>
        <taxon>Hyphomicrobiales</taxon>
        <taxon>Aurantimonadaceae</taxon>
        <taxon>Plantimonas</taxon>
    </lineage>
</organism>
<keyword evidence="2" id="KW-1185">Reference proteome</keyword>
<dbReference type="Proteomes" id="UP000432089">
    <property type="component" value="Unassembled WGS sequence"/>
</dbReference>
<sequence length="142" mass="16080">MPEVYLADRLQRLARHECNIAQNATNQEGRLTPCAAVVLAQSLHHTLLAFIAFHLTLNGDLDSERKSLVELARTIAAEDVRTFEPWEMDKIASLDVIHMRPVTCVLLPEEMARDIFWGAQGFVDTLTREMWTTLEHAKANVV</sequence>